<organism evidence="2">
    <name type="scientific">Streptomyces sp. NBC_00060</name>
    <dbReference type="NCBI Taxonomy" id="2975636"/>
    <lineage>
        <taxon>Bacteria</taxon>
        <taxon>Bacillati</taxon>
        <taxon>Actinomycetota</taxon>
        <taxon>Actinomycetes</taxon>
        <taxon>Kitasatosporales</taxon>
        <taxon>Streptomycetaceae</taxon>
        <taxon>Streptomyces</taxon>
    </lineage>
</organism>
<gene>
    <name evidence="2" type="ORF">OHV25_08725</name>
</gene>
<dbReference type="AlphaFoldDB" id="A0AAU2GV58"/>
<name>A0AAU2GV58_9ACTN</name>
<feature type="domain" description="Carrier" evidence="1">
    <location>
        <begin position="13"/>
        <end position="89"/>
    </location>
</feature>
<evidence type="ECO:0000259" key="1">
    <source>
        <dbReference type="PROSITE" id="PS50075"/>
    </source>
</evidence>
<dbReference type="InterPro" id="IPR036736">
    <property type="entry name" value="ACP-like_sf"/>
</dbReference>
<dbReference type="EMBL" id="CP108253">
    <property type="protein sequence ID" value="WTU39651.1"/>
    <property type="molecule type" value="Genomic_DNA"/>
</dbReference>
<dbReference type="PANTHER" id="PTHR45527:SF1">
    <property type="entry name" value="FATTY ACID SYNTHASE"/>
    <property type="match status" value="1"/>
</dbReference>
<dbReference type="PROSITE" id="PS50075">
    <property type="entry name" value="CARRIER"/>
    <property type="match status" value="1"/>
</dbReference>
<reference evidence="2" key="1">
    <citation type="submission" date="2022-10" db="EMBL/GenBank/DDBJ databases">
        <title>The complete genomes of actinobacterial strains from the NBC collection.</title>
        <authorList>
            <person name="Joergensen T.S."/>
            <person name="Alvarez Arevalo M."/>
            <person name="Sterndorff E.B."/>
            <person name="Faurdal D."/>
            <person name="Vuksanovic O."/>
            <person name="Mourched A.-S."/>
            <person name="Charusanti P."/>
            <person name="Shaw S."/>
            <person name="Blin K."/>
            <person name="Weber T."/>
        </authorList>
    </citation>
    <scope>NUCLEOTIDE SEQUENCE</scope>
    <source>
        <strain evidence="2">NBC_00060</strain>
    </source>
</reference>
<dbReference type="Gene3D" id="1.10.1200.10">
    <property type="entry name" value="ACP-like"/>
    <property type="match status" value="1"/>
</dbReference>
<evidence type="ECO:0000313" key="2">
    <source>
        <dbReference type="EMBL" id="WTU39651.1"/>
    </source>
</evidence>
<dbReference type="GO" id="GO:0044550">
    <property type="term" value="P:secondary metabolite biosynthetic process"/>
    <property type="evidence" value="ECO:0007669"/>
    <property type="project" value="TreeGrafter"/>
</dbReference>
<accession>A0AAU2GV58</accession>
<dbReference type="Pfam" id="PF00550">
    <property type="entry name" value="PP-binding"/>
    <property type="match status" value="1"/>
</dbReference>
<proteinExistence type="predicted"/>
<dbReference type="GO" id="GO:0005737">
    <property type="term" value="C:cytoplasm"/>
    <property type="evidence" value="ECO:0007669"/>
    <property type="project" value="TreeGrafter"/>
</dbReference>
<dbReference type="GO" id="GO:0043041">
    <property type="term" value="P:amino acid activation for nonribosomal peptide biosynthetic process"/>
    <property type="evidence" value="ECO:0007669"/>
    <property type="project" value="TreeGrafter"/>
</dbReference>
<dbReference type="InterPro" id="IPR009081">
    <property type="entry name" value="PP-bd_ACP"/>
</dbReference>
<dbReference type="GO" id="GO:0031177">
    <property type="term" value="F:phosphopantetheine binding"/>
    <property type="evidence" value="ECO:0007669"/>
    <property type="project" value="TreeGrafter"/>
</dbReference>
<protein>
    <submittedName>
        <fullName evidence="2">Phosphopantetheine-binding protein</fullName>
    </submittedName>
</protein>
<dbReference type="PANTHER" id="PTHR45527">
    <property type="entry name" value="NONRIBOSOMAL PEPTIDE SYNTHETASE"/>
    <property type="match status" value="1"/>
</dbReference>
<dbReference type="SUPFAM" id="SSF47336">
    <property type="entry name" value="ACP-like"/>
    <property type="match status" value="1"/>
</dbReference>
<sequence>MTSQDSQAALGAAPMTATEEAIAEIWRGLFGITEVAVGDDFFELGGNSLTAIKFLSRVEERFAVDVLLPETLYEDARLSSLAKAVDEAMA</sequence>